<gene>
    <name evidence="1" type="ORF">ABT57_14490</name>
</gene>
<dbReference type="PATRIC" id="fig|320778.3.peg.3148"/>
<reference evidence="1 2" key="1">
    <citation type="submission" date="2015-05" db="EMBL/GenBank/DDBJ databases">
        <title>Photobacterium galathea sp. nov.</title>
        <authorList>
            <person name="Machado H."/>
            <person name="Gram L."/>
        </authorList>
    </citation>
    <scope>NUCLEOTIDE SEQUENCE [LARGE SCALE GENOMIC DNA]</scope>
    <source>
        <strain evidence="1 2">DSM 22954</strain>
    </source>
</reference>
<protein>
    <submittedName>
        <fullName evidence="1">Uncharacterized protein</fullName>
    </submittedName>
</protein>
<dbReference type="Proteomes" id="UP000035909">
    <property type="component" value="Unassembled WGS sequence"/>
</dbReference>
<name>A0A0J1K0P9_9GAMM</name>
<evidence type="ECO:0000313" key="2">
    <source>
        <dbReference type="Proteomes" id="UP000035909"/>
    </source>
</evidence>
<organism evidence="1 2">
    <name type="scientific">Photobacterium ganghwense</name>
    <dbReference type="NCBI Taxonomy" id="320778"/>
    <lineage>
        <taxon>Bacteria</taxon>
        <taxon>Pseudomonadati</taxon>
        <taxon>Pseudomonadota</taxon>
        <taxon>Gammaproteobacteria</taxon>
        <taxon>Vibrionales</taxon>
        <taxon>Vibrionaceae</taxon>
        <taxon>Photobacterium</taxon>
    </lineage>
</organism>
<accession>A0A0J1K0P9</accession>
<dbReference type="EMBL" id="LDOU01000015">
    <property type="protein sequence ID" value="KLV08037.1"/>
    <property type="molecule type" value="Genomic_DNA"/>
</dbReference>
<sequence>MNEVNLDDVRHQLAALNFKADKMRIVTVSAMDADLLESCTTTAGECFYNSYMNVIYGKGDRYVLGYRCEETVIDHAIIRKGDKYYDPTLQSEGEFSEYQFAVLTEFTVFDMMKHAKSNKDFPPDVDYVLSKAEKFKNVIDVDKIKRK</sequence>
<dbReference type="AlphaFoldDB" id="A0A0J1K0P9"/>
<proteinExistence type="predicted"/>
<comment type="caution">
    <text evidence="1">The sequence shown here is derived from an EMBL/GenBank/DDBJ whole genome shotgun (WGS) entry which is preliminary data.</text>
</comment>
<evidence type="ECO:0000313" key="1">
    <source>
        <dbReference type="EMBL" id="KLV08037.1"/>
    </source>
</evidence>
<dbReference type="OrthoDB" id="6196725at2"/>
<keyword evidence="2" id="KW-1185">Reference proteome</keyword>